<dbReference type="SUPFAM" id="SSF57625">
    <property type="entry name" value="Invertebrate chitin-binding proteins"/>
    <property type="match status" value="1"/>
</dbReference>
<comment type="caution">
    <text evidence="1">The sequence shown here is derived from an EMBL/GenBank/DDBJ whole genome shotgun (WGS) entry which is preliminary data.</text>
</comment>
<proteinExistence type="predicted"/>
<protein>
    <recommendedName>
        <fullName evidence="3">Chitin-binding type-2 domain-containing protein</fullName>
    </recommendedName>
</protein>
<organism evidence="1 2">
    <name type="scientific">Rotaria magnacalcarata</name>
    <dbReference type="NCBI Taxonomy" id="392030"/>
    <lineage>
        <taxon>Eukaryota</taxon>
        <taxon>Metazoa</taxon>
        <taxon>Spiralia</taxon>
        <taxon>Gnathifera</taxon>
        <taxon>Rotifera</taxon>
        <taxon>Eurotatoria</taxon>
        <taxon>Bdelloidea</taxon>
        <taxon>Philodinida</taxon>
        <taxon>Philodinidae</taxon>
        <taxon>Rotaria</taxon>
    </lineage>
</organism>
<dbReference type="GO" id="GO:0008061">
    <property type="term" value="F:chitin binding"/>
    <property type="evidence" value="ECO:0007669"/>
    <property type="project" value="InterPro"/>
</dbReference>
<evidence type="ECO:0008006" key="3">
    <source>
        <dbReference type="Google" id="ProtNLM"/>
    </source>
</evidence>
<dbReference type="InterPro" id="IPR036508">
    <property type="entry name" value="Chitin-bd_dom_sf"/>
</dbReference>
<sequence length="542" mass="60744">NQSRLTVFFNDTNPFLFDQYSSATHLVIGLNRNVSGTQTGIGLCLANITFIECYTDQQAALNIDVDNKKFEQQDFENITWISHLTYLDPNADIRVIRLTFDPEGPRRIARFDLNMGSQVHGFTFNIGDSPTNNGYGGDGGTTSNSAEIHSNDNRFYVWANTKTCADTLLLNIDYNVIEPHDKITILVSNERIELTNHRSYHRILRSPYLYSLSKQNVTCNCFDSLCYPSVQPDNDIYFGINRVIGGTYRPGIGVCNAYVNWIQCKKIEVSPRIKYEPIATTTRATSAIELTTTTSTIEATTPMTTTVTTAVKAEEITINMSKEPIDITTKAFEHANEMIMSTEFLSLTTMIEKSNHNQTNQNYSTSTVVSIPSAMVHIDEIASTESEITMELTVADTTTNQANNEEQTYVTTASTNTNEEESSTVSILNNQYRLLNILANLSQYVATENTFIETISNDFNSTTIEDILLTTTTTTTIDSTASSNPCTLENIAANFVYHEYPLDKHKFIFCDSEEKMNIIACTPNDVWSQMEQTCISPDLKKD</sequence>
<keyword evidence="2" id="KW-1185">Reference proteome</keyword>
<feature type="non-terminal residue" evidence="1">
    <location>
        <position position="1"/>
    </location>
</feature>
<dbReference type="AlphaFoldDB" id="A0A818ZST3"/>
<name>A0A818ZST3_9BILA</name>
<dbReference type="EMBL" id="CAJOBG010000188">
    <property type="protein sequence ID" value="CAF3773920.1"/>
    <property type="molecule type" value="Genomic_DNA"/>
</dbReference>
<accession>A0A818ZST3</accession>
<gene>
    <name evidence="1" type="ORF">OVN521_LOCUS2401</name>
</gene>
<dbReference type="Proteomes" id="UP000663866">
    <property type="component" value="Unassembled WGS sequence"/>
</dbReference>
<evidence type="ECO:0000313" key="2">
    <source>
        <dbReference type="Proteomes" id="UP000663866"/>
    </source>
</evidence>
<evidence type="ECO:0000313" key="1">
    <source>
        <dbReference type="EMBL" id="CAF3773920.1"/>
    </source>
</evidence>
<reference evidence="1" key="1">
    <citation type="submission" date="2021-02" db="EMBL/GenBank/DDBJ databases">
        <authorList>
            <person name="Nowell W R."/>
        </authorList>
    </citation>
    <scope>NUCLEOTIDE SEQUENCE</scope>
</reference>